<name>A0ABS5TEB2_9ACTN</name>
<evidence type="ECO:0000259" key="5">
    <source>
        <dbReference type="PROSITE" id="PS50887"/>
    </source>
</evidence>
<evidence type="ECO:0000313" key="7">
    <source>
        <dbReference type="Proteomes" id="UP001197247"/>
    </source>
</evidence>
<dbReference type="SUPFAM" id="SSF55073">
    <property type="entry name" value="Nucleotide cyclase"/>
    <property type="match status" value="1"/>
</dbReference>
<dbReference type="Gene3D" id="3.20.20.450">
    <property type="entry name" value="EAL domain"/>
    <property type="match status" value="1"/>
</dbReference>
<evidence type="ECO:0000313" key="6">
    <source>
        <dbReference type="EMBL" id="MBT0768448.1"/>
    </source>
</evidence>
<dbReference type="PANTHER" id="PTHR44757:SF2">
    <property type="entry name" value="BIOFILM ARCHITECTURE MAINTENANCE PROTEIN MBAA"/>
    <property type="match status" value="1"/>
</dbReference>
<dbReference type="InterPro" id="IPR043128">
    <property type="entry name" value="Rev_trsase/Diguanyl_cyclase"/>
</dbReference>
<dbReference type="Pfam" id="PF00563">
    <property type="entry name" value="EAL"/>
    <property type="match status" value="1"/>
</dbReference>
<feature type="domain" description="GGDEF" evidence="5">
    <location>
        <begin position="1652"/>
        <end position="1785"/>
    </location>
</feature>
<feature type="region of interest" description="Disordered" evidence="2">
    <location>
        <begin position="1"/>
        <end position="37"/>
    </location>
</feature>
<dbReference type="InterPro" id="IPR027417">
    <property type="entry name" value="P-loop_NTPase"/>
</dbReference>
<gene>
    <name evidence="6" type="ORF">KIH74_05900</name>
</gene>
<dbReference type="InterPro" id="IPR029016">
    <property type="entry name" value="GAF-like_dom_sf"/>
</dbReference>
<organism evidence="6 7">
    <name type="scientific">Kineosporia corallincola</name>
    <dbReference type="NCBI Taxonomy" id="2835133"/>
    <lineage>
        <taxon>Bacteria</taxon>
        <taxon>Bacillati</taxon>
        <taxon>Actinomycetota</taxon>
        <taxon>Actinomycetes</taxon>
        <taxon>Kineosporiales</taxon>
        <taxon>Kineosporiaceae</taxon>
        <taxon>Kineosporia</taxon>
    </lineage>
</organism>
<dbReference type="Gene3D" id="1.10.510.10">
    <property type="entry name" value="Transferase(Phosphotransferase) domain 1"/>
    <property type="match status" value="1"/>
</dbReference>
<dbReference type="Pfam" id="PF13191">
    <property type="entry name" value="AAA_16"/>
    <property type="match status" value="1"/>
</dbReference>
<dbReference type="SMART" id="SM00267">
    <property type="entry name" value="GGDEF"/>
    <property type="match status" value="1"/>
</dbReference>
<dbReference type="Pfam" id="PF13185">
    <property type="entry name" value="GAF_2"/>
    <property type="match status" value="1"/>
</dbReference>
<dbReference type="PROSITE" id="PS50011">
    <property type="entry name" value="PROTEIN_KINASE_DOM"/>
    <property type="match status" value="1"/>
</dbReference>
<dbReference type="Proteomes" id="UP001197247">
    <property type="component" value="Unassembled WGS sequence"/>
</dbReference>
<dbReference type="SUPFAM" id="SSF141868">
    <property type="entry name" value="EAL domain-like"/>
    <property type="match status" value="1"/>
</dbReference>
<dbReference type="SUPFAM" id="SSF56112">
    <property type="entry name" value="Protein kinase-like (PK-like)"/>
    <property type="match status" value="1"/>
</dbReference>
<evidence type="ECO:0000256" key="2">
    <source>
        <dbReference type="SAM" id="MobiDB-lite"/>
    </source>
</evidence>
<dbReference type="InterPro" id="IPR000160">
    <property type="entry name" value="GGDEF_dom"/>
</dbReference>
<dbReference type="SUPFAM" id="SSF55781">
    <property type="entry name" value="GAF domain-like"/>
    <property type="match status" value="2"/>
</dbReference>
<dbReference type="SMART" id="SM00052">
    <property type="entry name" value="EAL"/>
    <property type="match status" value="1"/>
</dbReference>
<dbReference type="SMART" id="SM00065">
    <property type="entry name" value="GAF"/>
    <property type="match status" value="2"/>
</dbReference>
<dbReference type="Pfam" id="PF00990">
    <property type="entry name" value="GGDEF"/>
    <property type="match status" value="1"/>
</dbReference>
<comment type="caution">
    <text evidence="6">The sequence shown here is derived from an EMBL/GenBank/DDBJ whole genome shotgun (WGS) entry which is preliminary data.</text>
</comment>
<proteinExistence type="predicted"/>
<sequence>MDEGAEREDPGNPDTGPDTGPDAGPAGEEVHRSGHTRVVRRYGPAGPYLEVEILGPHAVELAAREGLILSRLAGGPGVPRLLEPPRGRTLLFEEVRGTTLPDRPAREVTSAGRLVDLLDVLVQLADVLAHVHRRGVVHRCVSPSTLVWDETGRHLLLIDFTYAGLLGSDLTAAADQMPENPAYLAPEQTGRTALQVDHRADLYAAGATAYCLATGRPPFGSGDNDLLALMHDVLTRVPVDVCEVNPVLPRVVGDIVARLLEKSPDRRYQSADGLAHDLRRLREQLGGHPDPATLPPFPVAERDFPLRLAPPSRLVGRQQEIAVLKDCLSTSGTVLVAGATGTGKTSLIACLRRSVTAAGGWFVTGTFGQALDRQADALVQVMRGIGRQLLAEPDSELAFYRRRLRAVLGRRAGEAAALFPELGLVMETEPQAGTEDLADVSSFRTRTVATMADILRTVASPGHRVVVVLDDLHLGPAFPVALLDTLTTGEPIPGLLVIAAYRDTDLGPDHVLPAYLTRWQAQDTPPVTIHLDDLGTPDLTDLLARMLRLEVPDAAALAEVVAARTHGNPRDTIDLLNLLRADGSLELTGTGWNWDGERIRRHLGGEGGQSFLAARVGELGEDTLSVLDALAALGLQAAPAELEVASGRRDLAECLAPAISEGLVERNGDVLRFAHDRVLRAVRERLDETARRQSDLAVARRLSADGAWTADAARLYLAVASCLSDPAERRAAARLMRRAAAPLRLIHPADAERLLSGSLELSEPEDDEHLRTQMELHTVLYGLGRMSEAGQLYARMQHADPQVLAGSTAVQVAALTAQGRPPDALDLGAGALARLGITVPPEFSEGPGGRDALWRRIGPGLDSLHRWARDPATPAAEEARPAAQDARGAAVAAIINRMTAPSFYSNRMMLDWLVMLSQDLWTRYGPTRSLVSSLAHACIVATEHGRDPGVGYTVLNTLLAVSEHRHWEPETSQTRCLLATSSQYWFESLPDTLVSYRRGLAGLVDHGDLLTAAFMSIGLLDVSIECESLEQIERNAEEAIGAARRAGNREVEKALVVTARLPRVLAGLEDPAGPQAGASTPIVRAVVHLGEATIALALDDAQSLHRHSAAAMELLPVVSTLYLGVRAHLLRGLSLAQQLHGAAEADRPALLAGLDACRSWLAGRAVDCPENYLHLSAWLEAEQAWATGDPERAGQLFDAAARSAPVMLSWHSALITERAAVFHLRGGRELTGQLLLTRARDLWAGWGAAAKVSHLHTRYPQLTLADPVRASPAGLHDPAGPALPLLATTGSSPDVDLLAVLRASQALSGETGFDRLGERVAEVLAGMTGATAVTLALWNQDEDAWIVPTGGATLDLAAAVAADLLPESAFRYAERTRQPLIVGDARRDDRFAGDPYLAGAACCSLMVVPITAGDTFRIMLVLENRLYPDVFTVERLDAIMLIAGQLAVAFDNAQARALREQEAERRLRLLETLRRRERLLKVLLAIQQDISHRAPLPDILDAVTGGASTMLEGAFVALVLADPLGETPPRIPSTSGLRGPADSNDAVLAIAAEAVTADHMVTASGALVAVPVHAEGQIIGALASRLPDDSAPGEHRDLLTAFAEQVSLALNDANTLQAIREAAYDSLTGLASRALFLDQLQSAVAAGIRRGGEITVLFIDLDRFKAVNDSLGHAAGDDLLSQVATRLRQCIRDSDVAARLGGDEFAVLLENTSGEETGLRLAERITAAVTRPFRIAGRDVFIGASVGIAHGAAAGIDAAGLLGQADLAMYRSKHSSTHRAVVFESKMHAEVAERLELEADLQKALEAGQFQLHYQPLVELRTGATIGVEGLLRWSHPERGPISPAVFIPVAEQTGVIVELGRWILAEGCRQVAAWRAGPAPGLELSLNVSARQLTDEHLVDDVVAVLSDTGLPAQALTLELTETVLMDDPGGTMLQFDDLRRLGIRLSIDDFGTGYSSLSYLRRFLVDKLKIDKSFIDNIAGVEEDLAIVRTVVDLARILRLQTTAEGIETAEQYELLRQLGCVVGQGYHFARPMAAADLTRYLSTRPLAVVHDPPG</sequence>
<keyword evidence="7" id="KW-1185">Reference proteome</keyword>
<dbReference type="Gene3D" id="3.30.450.40">
    <property type="match status" value="2"/>
</dbReference>
<dbReference type="InterPro" id="IPR041664">
    <property type="entry name" value="AAA_16"/>
</dbReference>
<dbReference type="InterPro" id="IPR029787">
    <property type="entry name" value="Nucleotide_cyclase"/>
</dbReference>
<dbReference type="CDD" id="cd01949">
    <property type="entry name" value="GGDEF"/>
    <property type="match status" value="1"/>
</dbReference>
<accession>A0ABS5TEB2</accession>
<feature type="domain" description="Protein kinase" evidence="3">
    <location>
        <begin position="1"/>
        <end position="279"/>
    </location>
</feature>
<dbReference type="InterPro" id="IPR052155">
    <property type="entry name" value="Biofilm_reg_signaling"/>
</dbReference>
<protein>
    <submittedName>
        <fullName evidence="6">EAL domain-containing protein</fullName>
    </submittedName>
</protein>
<dbReference type="EMBL" id="JAHBAY010000002">
    <property type="protein sequence ID" value="MBT0768448.1"/>
    <property type="molecule type" value="Genomic_DNA"/>
</dbReference>
<dbReference type="CDD" id="cd01948">
    <property type="entry name" value="EAL"/>
    <property type="match status" value="1"/>
</dbReference>
<dbReference type="Pfam" id="PF00069">
    <property type="entry name" value="Pkinase"/>
    <property type="match status" value="1"/>
</dbReference>
<feature type="compositionally biased region" description="Low complexity" evidence="2">
    <location>
        <begin position="12"/>
        <end position="27"/>
    </location>
</feature>
<dbReference type="InterPro" id="IPR035919">
    <property type="entry name" value="EAL_sf"/>
</dbReference>
<dbReference type="SUPFAM" id="SSF52540">
    <property type="entry name" value="P-loop containing nucleoside triphosphate hydrolases"/>
    <property type="match status" value="1"/>
</dbReference>
<dbReference type="SMART" id="SM00220">
    <property type="entry name" value="S_TKc"/>
    <property type="match status" value="1"/>
</dbReference>
<dbReference type="InterPro" id="IPR011009">
    <property type="entry name" value="Kinase-like_dom_sf"/>
</dbReference>
<dbReference type="Gene3D" id="3.40.50.300">
    <property type="entry name" value="P-loop containing nucleotide triphosphate hydrolases"/>
    <property type="match status" value="1"/>
</dbReference>
<dbReference type="Gene3D" id="3.30.70.270">
    <property type="match status" value="1"/>
</dbReference>
<reference evidence="6 7" key="1">
    <citation type="submission" date="2021-05" db="EMBL/GenBank/DDBJ databases">
        <title>Kineosporia and Streptomyces sp. nov. two new marine actinobacteria isolated from Coral.</title>
        <authorList>
            <person name="Buangrab K."/>
            <person name="Sutthacheep M."/>
            <person name="Yeemin T."/>
            <person name="Harunari E."/>
            <person name="Igarashi Y."/>
            <person name="Kanchanasin P."/>
            <person name="Tanasupawat S."/>
            <person name="Phongsopitanun W."/>
        </authorList>
    </citation>
    <scope>NUCLEOTIDE SEQUENCE [LARGE SCALE GENOMIC DNA]</scope>
    <source>
        <strain evidence="6 7">J2-2</strain>
    </source>
</reference>
<dbReference type="NCBIfam" id="TIGR00254">
    <property type="entry name" value="GGDEF"/>
    <property type="match status" value="1"/>
</dbReference>
<dbReference type="InterPro" id="IPR001633">
    <property type="entry name" value="EAL_dom"/>
</dbReference>
<dbReference type="PANTHER" id="PTHR44757">
    <property type="entry name" value="DIGUANYLATE CYCLASE DGCP"/>
    <property type="match status" value="1"/>
</dbReference>
<evidence type="ECO:0000259" key="3">
    <source>
        <dbReference type="PROSITE" id="PS50011"/>
    </source>
</evidence>
<feature type="domain" description="EAL" evidence="4">
    <location>
        <begin position="1794"/>
        <end position="2048"/>
    </location>
</feature>
<dbReference type="InterPro" id="IPR003018">
    <property type="entry name" value="GAF"/>
</dbReference>
<evidence type="ECO:0000259" key="4">
    <source>
        <dbReference type="PROSITE" id="PS50883"/>
    </source>
</evidence>
<dbReference type="PROSITE" id="PS50883">
    <property type="entry name" value="EAL"/>
    <property type="match status" value="1"/>
</dbReference>
<dbReference type="InterPro" id="IPR000719">
    <property type="entry name" value="Prot_kinase_dom"/>
</dbReference>
<dbReference type="RefSeq" id="WP_214154742.1">
    <property type="nucleotide sequence ID" value="NZ_JAHBAY010000002.1"/>
</dbReference>
<comment type="subcellular location">
    <subcellularLocation>
        <location evidence="1">Membrane</location>
        <topology evidence="1">Single-pass membrane protein</topology>
    </subcellularLocation>
</comment>
<evidence type="ECO:0000256" key="1">
    <source>
        <dbReference type="ARBA" id="ARBA00004167"/>
    </source>
</evidence>
<dbReference type="PROSITE" id="PS50887">
    <property type="entry name" value="GGDEF"/>
    <property type="match status" value="1"/>
</dbReference>